<sequence length="416" mass="46265">MDLVISIAVGVELIRHAILLVWRGVSLFWGLTGFWGRIEDAGLDDSPILSSASIFTTTACAYNASSIYKKGASMSEKISAKAKGGFARAEILGPEKRKQIAINAASARWSTTLPKTLGQGNLKIAGSEIPCAVIDGEVRVLNQAGFLRAIGRARSPKSGTGVLTTVDDLPFFLQAESLRPFISDDLKKSSKAIFYDGGSSRMVGYDARLLPQVCEVYLKYRDNCLSIGKAVPKRYEHIVLACDILMRGLAHIGIIALVDEATGYQEVRPRDALQAYLEKIVAKELAAWAKKFPDEFYENIYKLKNWPWPGMSKNRYSVVAHYTNGLVYERIAPGLRKALEEKNPKNEKGWRPAKNHQWLTAEIGDPMLAQHLYSLVMFQRLAISSGFGWNRFVKMVDRVHPRKGATLELPFPDEEL</sequence>
<proteinExistence type="predicted"/>
<reference evidence="2 3" key="1">
    <citation type="submission" date="2020-07" db="EMBL/GenBank/DDBJ databases">
        <title>Genomic Encyclopedia of Type Strains, Phase IV (KMG-V): Genome sequencing to study the core and pangenomes of soil and plant-associated prokaryotes.</title>
        <authorList>
            <person name="Whitman W."/>
        </authorList>
    </citation>
    <scope>NUCLEOTIDE SEQUENCE [LARGE SCALE GENOMIC DNA]</scope>
    <source>
        <strain evidence="2 3">M8UP22</strain>
    </source>
</reference>
<protein>
    <recommendedName>
        <fullName evidence="1">Bacteriophage Mx8 p63 C-terminal domain-containing protein</fullName>
    </recommendedName>
</protein>
<dbReference type="Pfam" id="PF10546">
    <property type="entry name" value="P63C"/>
    <property type="match status" value="1"/>
</dbReference>
<dbReference type="AlphaFoldDB" id="A0A852VH37"/>
<evidence type="ECO:0000313" key="2">
    <source>
        <dbReference type="EMBL" id="NYF89754.1"/>
    </source>
</evidence>
<feature type="domain" description="Bacteriophage Mx8 p63 C-terminal" evidence="1">
    <location>
        <begin position="277"/>
        <end position="368"/>
    </location>
</feature>
<comment type="caution">
    <text evidence="2">The sequence shown here is derived from an EMBL/GenBank/DDBJ whole genome shotgun (WGS) entry which is preliminary data.</text>
</comment>
<evidence type="ECO:0000259" key="1">
    <source>
        <dbReference type="Pfam" id="PF10546"/>
    </source>
</evidence>
<dbReference type="InterPro" id="IPR018874">
    <property type="entry name" value="Phage_Mx8_p63_C"/>
</dbReference>
<dbReference type="Proteomes" id="UP000564385">
    <property type="component" value="Unassembled WGS sequence"/>
</dbReference>
<accession>A0A852VH37</accession>
<gene>
    <name evidence="2" type="ORF">HDF08_001821</name>
</gene>
<organism evidence="2 3">
    <name type="scientific">Tunturiibacter lichenicola</name>
    <dbReference type="NCBI Taxonomy" id="2051959"/>
    <lineage>
        <taxon>Bacteria</taxon>
        <taxon>Pseudomonadati</taxon>
        <taxon>Acidobacteriota</taxon>
        <taxon>Terriglobia</taxon>
        <taxon>Terriglobales</taxon>
        <taxon>Acidobacteriaceae</taxon>
        <taxon>Tunturiibacter</taxon>
    </lineage>
</organism>
<evidence type="ECO:0000313" key="3">
    <source>
        <dbReference type="Proteomes" id="UP000564385"/>
    </source>
</evidence>
<dbReference type="EMBL" id="JACCCU010000001">
    <property type="protein sequence ID" value="NYF89754.1"/>
    <property type="molecule type" value="Genomic_DNA"/>
</dbReference>
<name>A0A852VH37_9BACT</name>